<dbReference type="GO" id="GO:0009288">
    <property type="term" value="C:bacterial-type flagellum"/>
    <property type="evidence" value="ECO:0007669"/>
    <property type="project" value="InterPro"/>
</dbReference>
<proteinExistence type="inferred from homology"/>
<dbReference type="NCBIfam" id="NF009925">
    <property type="entry name" value="PRK13386.1"/>
    <property type="match status" value="1"/>
</dbReference>
<keyword evidence="9" id="KW-1006">Bacterial flagellum protein export</keyword>
<dbReference type="GO" id="GO:0071973">
    <property type="term" value="P:bacterial-type flagellum-dependent cell motility"/>
    <property type="evidence" value="ECO:0007669"/>
    <property type="project" value="InterPro"/>
</dbReference>
<dbReference type="GO" id="GO:0044781">
    <property type="term" value="P:bacterial-type flagellum organization"/>
    <property type="evidence" value="ECO:0007669"/>
    <property type="project" value="UniProtKB-KW"/>
</dbReference>
<evidence type="ECO:0000256" key="4">
    <source>
        <dbReference type="ARBA" id="ARBA00016507"/>
    </source>
</evidence>
<keyword evidence="6" id="KW-0963">Cytoplasm</keyword>
<gene>
    <name evidence="12" type="ORF">SAMN04488540_12129</name>
</gene>
<protein>
    <recommendedName>
        <fullName evidence="4">Flagellar assembly protein FliH</fullName>
    </recommendedName>
</protein>
<feature type="domain" description="Flagellar assembly protein FliH/Type III secretion system HrpE" evidence="11">
    <location>
        <begin position="97"/>
        <end position="218"/>
    </location>
</feature>
<evidence type="ECO:0000259" key="11">
    <source>
        <dbReference type="Pfam" id="PF02108"/>
    </source>
</evidence>
<dbReference type="InterPro" id="IPR051472">
    <property type="entry name" value="T3SS_Stator/FliH"/>
</dbReference>
<evidence type="ECO:0000256" key="8">
    <source>
        <dbReference type="ARBA" id="ARBA00022927"/>
    </source>
</evidence>
<keyword evidence="12" id="KW-0969">Cilium</keyword>
<dbReference type="PANTHER" id="PTHR34982:SF1">
    <property type="entry name" value="FLAGELLAR ASSEMBLY PROTEIN FLIH"/>
    <property type="match status" value="1"/>
</dbReference>
<comment type="function">
    <text evidence="1">Needed for flagellar regrowth and assembly.</text>
</comment>
<keyword evidence="8" id="KW-0653">Protein transport</keyword>
<evidence type="ECO:0000256" key="6">
    <source>
        <dbReference type="ARBA" id="ARBA00022490"/>
    </source>
</evidence>
<dbReference type="Proteomes" id="UP000199527">
    <property type="component" value="Unassembled WGS sequence"/>
</dbReference>
<evidence type="ECO:0000256" key="7">
    <source>
        <dbReference type="ARBA" id="ARBA00022795"/>
    </source>
</evidence>
<evidence type="ECO:0000313" key="12">
    <source>
        <dbReference type="EMBL" id="SDK19462.1"/>
    </source>
</evidence>
<evidence type="ECO:0000256" key="9">
    <source>
        <dbReference type="ARBA" id="ARBA00023225"/>
    </source>
</evidence>
<keyword evidence="7" id="KW-1005">Bacterial flagellum biogenesis</keyword>
<dbReference type="InterPro" id="IPR018035">
    <property type="entry name" value="Flagellar_FliH/T3SS_HrpE"/>
</dbReference>
<accession>A0A1G8ZWF6</accession>
<evidence type="ECO:0000313" key="13">
    <source>
        <dbReference type="Proteomes" id="UP000199527"/>
    </source>
</evidence>
<keyword evidence="12" id="KW-0966">Cell projection</keyword>
<keyword evidence="12" id="KW-0282">Flagellum</keyword>
<evidence type="ECO:0000256" key="1">
    <source>
        <dbReference type="ARBA" id="ARBA00003041"/>
    </source>
</evidence>
<dbReference type="PRINTS" id="PR01003">
    <property type="entry name" value="FLGFLIH"/>
</dbReference>
<evidence type="ECO:0000256" key="3">
    <source>
        <dbReference type="ARBA" id="ARBA00006602"/>
    </source>
</evidence>
<name>A0A1G8ZWF6_9GAMM</name>
<reference evidence="13" key="1">
    <citation type="submission" date="2016-10" db="EMBL/GenBank/DDBJ databases">
        <authorList>
            <person name="Varghese N."/>
            <person name="Submissions S."/>
        </authorList>
    </citation>
    <scope>NUCLEOTIDE SEQUENCE [LARGE SCALE GENOMIC DNA]</scope>
    <source>
        <strain evidence="13">DSM 23317</strain>
    </source>
</reference>
<keyword evidence="13" id="KW-1185">Reference proteome</keyword>
<dbReference type="PANTHER" id="PTHR34982">
    <property type="entry name" value="YOP PROTEINS TRANSLOCATION PROTEIN L"/>
    <property type="match status" value="1"/>
</dbReference>
<comment type="similarity">
    <text evidence="3">Belongs to the FliH family.</text>
</comment>
<comment type="subcellular location">
    <subcellularLocation>
        <location evidence="2">Cytoplasm</location>
    </subcellularLocation>
</comment>
<organism evidence="12 13">
    <name type="scientific">Ferrimonas sediminum</name>
    <dbReference type="NCBI Taxonomy" id="718193"/>
    <lineage>
        <taxon>Bacteria</taxon>
        <taxon>Pseudomonadati</taxon>
        <taxon>Pseudomonadota</taxon>
        <taxon>Gammaproteobacteria</taxon>
        <taxon>Alteromonadales</taxon>
        <taxon>Ferrimonadaceae</taxon>
        <taxon>Ferrimonas</taxon>
    </lineage>
</organism>
<dbReference type="Pfam" id="PF02108">
    <property type="entry name" value="FliH"/>
    <property type="match status" value="1"/>
</dbReference>
<keyword evidence="5" id="KW-0813">Transport</keyword>
<dbReference type="GO" id="GO:0015031">
    <property type="term" value="P:protein transport"/>
    <property type="evidence" value="ECO:0007669"/>
    <property type="project" value="UniProtKB-KW"/>
</dbReference>
<dbReference type="AlphaFoldDB" id="A0A1G8ZWF6"/>
<dbReference type="EMBL" id="FNEM01000021">
    <property type="protein sequence ID" value="SDK19462.1"/>
    <property type="molecule type" value="Genomic_DNA"/>
</dbReference>
<evidence type="ECO:0000256" key="10">
    <source>
        <dbReference type="SAM" id="MobiDB-lite"/>
    </source>
</evidence>
<dbReference type="OrthoDB" id="6397640at2"/>
<dbReference type="RefSeq" id="WP_090367896.1">
    <property type="nucleotide sequence ID" value="NZ_FNEM01000021.1"/>
</dbReference>
<evidence type="ECO:0000256" key="2">
    <source>
        <dbReference type="ARBA" id="ARBA00004496"/>
    </source>
</evidence>
<dbReference type="GO" id="GO:0005829">
    <property type="term" value="C:cytosol"/>
    <property type="evidence" value="ECO:0007669"/>
    <property type="project" value="TreeGrafter"/>
</dbReference>
<evidence type="ECO:0000256" key="5">
    <source>
        <dbReference type="ARBA" id="ARBA00022448"/>
    </source>
</evidence>
<sequence length="235" mass="25770">MSQNRWSMNSSRARLFHFPPLASQAASQGEEEGQYGSFQQAMDQGYQEGLEQGRQSGYQEGLEQGRQAGEKAGFAQGEQNGLAAARQSMDTQLNQLLTPMTALQELLREGHEQQLNSQQELILELVKRVAEQVVRCELTLHPQQILSLIEETLDALPDGREDPTIVLEPSVVATLNELAADKVANWKLQPDATLAMGDVKVITDQCEADASTQSRLDACMEQVGKHLVDDHGAGA</sequence>
<dbReference type="InterPro" id="IPR000563">
    <property type="entry name" value="Flag_FliH"/>
</dbReference>
<dbReference type="GO" id="GO:0003774">
    <property type="term" value="F:cytoskeletal motor activity"/>
    <property type="evidence" value="ECO:0007669"/>
    <property type="project" value="InterPro"/>
</dbReference>
<feature type="region of interest" description="Disordered" evidence="10">
    <location>
        <begin position="17"/>
        <end position="68"/>
    </location>
</feature>